<dbReference type="AlphaFoldDB" id="A0A8J6NGK4"/>
<evidence type="ECO:0000256" key="3">
    <source>
        <dbReference type="ARBA" id="ARBA00022989"/>
    </source>
</evidence>
<reference evidence="7 8" key="1">
    <citation type="submission" date="2020-08" db="EMBL/GenBank/DDBJ databases">
        <title>Bridging the membrane lipid divide: bacteria of the FCB group superphylum have the potential to synthesize archaeal ether lipids.</title>
        <authorList>
            <person name="Villanueva L."/>
            <person name="Von Meijenfeldt F.A.B."/>
            <person name="Westbye A.B."/>
            <person name="Yadav S."/>
            <person name="Hopmans E.C."/>
            <person name="Dutilh B.E."/>
            <person name="Sinninghe Damste J.S."/>
        </authorList>
    </citation>
    <scope>NUCLEOTIDE SEQUENCE [LARGE SCALE GENOMIC DNA]</scope>
    <source>
        <strain evidence="7">NIOZ-UU47</strain>
    </source>
</reference>
<accession>A0A8J6NGK4</accession>
<gene>
    <name evidence="7" type="ORF">H8E41_13685</name>
</gene>
<keyword evidence="3 5" id="KW-1133">Transmembrane helix</keyword>
<dbReference type="PROSITE" id="PS50929">
    <property type="entry name" value="ABC_TM1F"/>
    <property type="match status" value="1"/>
</dbReference>
<dbReference type="SUPFAM" id="SSF90123">
    <property type="entry name" value="ABC transporter transmembrane region"/>
    <property type="match status" value="1"/>
</dbReference>
<organism evidence="7 8">
    <name type="scientific">Candidatus Desulfobia pelagia</name>
    <dbReference type="NCBI Taxonomy" id="2841692"/>
    <lineage>
        <taxon>Bacteria</taxon>
        <taxon>Pseudomonadati</taxon>
        <taxon>Thermodesulfobacteriota</taxon>
        <taxon>Desulfobulbia</taxon>
        <taxon>Desulfobulbales</taxon>
        <taxon>Desulfobulbaceae</taxon>
        <taxon>Candidatus Desulfobia</taxon>
    </lineage>
</organism>
<dbReference type="GO" id="GO:0005886">
    <property type="term" value="C:plasma membrane"/>
    <property type="evidence" value="ECO:0007669"/>
    <property type="project" value="UniProtKB-SubCell"/>
</dbReference>
<dbReference type="PANTHER" id="PTHR43394:SF1">
    <property type="entry name" value="ATP-BINDING CASSETTE SUB-FAMILY B MEMBER 10, MITOCHONDRIAL"/>
    <property type="match status" value="1"/>
</dbReference>
<dbReference type="PANTHER" id="PTHR43394">
    <property type="entry name" value="ATP-DEPENDENT PERMEASE MDL1, MITOCHONDRIAL"/>
    <property type="match status" value="1"/>
</dbReference>
<evidence type="ECO:0000313" key="7">
    <source>
        <dbReference type="EMBL" id="MBC8318947.1"/>
    </source>
</evidence>
<feature type="transmembrane region" description="Helical" evidence="5">
    <location>
        <begin position="251"/>
        <end position="269"/>
    </location>
</feature>
<feature type="transmembrane region" description="Helical" evidence="5">
    <location>
        <begin position="64"/>
        <end position="86"/>
    </location>
</feature>
<dbReference type="CDD" id="cd18552">
    <property type="entry name" value="ABC_6TM_MsbA_like"/>
    <property type="match status" value="1"/>
</dbReference>
<dbReference type="InterPro" id="IPR036640">
    <property type="entry name" value="ABC1_TM_sf"/>
</dbReference>
<dbReference type="EMBL" id="JACNJZ010000201">
    <property type="protein sequence ID" value="MBC8318947.1"/>
    <property type="molecule type" value="Genomic_DNA"/>
</dbReference>
<keyword evidence="2 5" id="KW-0812">Transmembrane</keyword>
<comment type="caution">
    <text evidence="7">The sequence shown here is derived from an EMBL/GenBank/DDBJ whole genome shotgun (WGS) entry which is preliminary data.</text>
</comment>
<feature type="transmembrane region" description="Helical" evidence="5">
    <location>
        <begin position="21"/>
        <end position="44"/>
    </location>
</feature>
<keyword evidence="4 5" id="KW-0472">Membrane</keyword>
<feature type="transmembrane region" description="Helical" evidence="5">
    <location>
        <begin position="165"/>
        <end position="183"/>
    </location>
</feature>
<feature type="transmembrane region" description="Helical" evidence="5">
    <location>
        <begin position="141"/>
        <end position="159"/>
    </location>
</feature>
<evidence type="ECO:0000256" key="5">
    <source>
        <dbReference type="SAM" id="Phobius"/>
    </source>
</evidence>
<dbReference type="GO" id="GO:0005524">
    <property type="term" value="F:ATP binding"/>
    <property type="evidence" value="ECO:0007669"/>
    <property type="project" value="InterPro"/>
</dbReference>
<protein>
    <recommendedName>
        <fullName evidence="6">ABC transmembrane type-1 domain-containing protein</fullName>
    </recommendedName>
</protein>
<evidence type="ECO:0000313" key="8">
    <source>
        <dbReference type="Proteomes" id="UP000614424"/>
    </source>
</evidence>
<dbReference type="Gene3D" id="1.20.1560.10">
    <property type="entry name" value="ABC transporter type 1, transmembrane domain"/>
    <property type="match status" value="1"/>
</dbReference>
<sequence length="339" mass="37848">MVKSIVAQFSDKRILQLIRPYYGRVLFALLFSLAASGVSGAIAWLVKPVIDSIFVEKNYSMLVWLPLAVMGLYILRGCFQLIYNYLMRSAGIKLVRDTRIRLYSHLLHIPVSALGKESSGKVISRLLNDTGVLRSIVSDTLLTIFKNFPTIVVLLAVALYRRWDITLLALIVLPGIIICANRLGKSVKVKRFKAQEKVASLAHFINEAATGSKVVKVFTNESGLAKRFNQMSQSYYRQEVKIVRYKEAAKLFVDASTGAGVALVIWYGGSLVVKGIITSGDLFSSLGAVVMIFNPIKELGKSYAIFQEIRAAMDRLWWLESIEEEQGGSLRLVDFQKDI</sequence>
<proteinExistence type="predicted"/>
<evidence type="ECO:0000256" key="1">
    <source>
        <dbReference type="ARBA" id="ARBA00004651"/>
    </source>
</evidence>
<dbReference type="Pfam" id="PF00664">
    <property type="entry name" value="ABC_membrane"/>
    <property type="match status" value="1"/>
</dbReference>
<evidence type="ECO:0000259" key="6">
    <source>
        <dbReference type="PROSITE" id="PS50929"/>
    </source>
</evidence>
<feature type="non-terminal residue" evidence="7">
    <location>
        <position position="339"/>
    </location>
</feature>
<comment type="subcellular location">
    <subcellularLocation>
        <location evidence="1">Cell membrane</location>
        <topology evidence="1">Multi-pass membrane protein</topology>
    </subcellularLocation>
</comment>
<dbReference type="InterPro" id="IPR011527">
    <property type="entry name" value="ABC1_TM_dom"/>
</dbReference>
<evidence type="ECO:0000256" key="2">
    <source>
        <dbReference type="ARBA" id="ARBA00022692"/>
    </source>
</evidence>
<dbReference type="GO" id="GO:0015421">
    <property type="term" value="F:ABC-type oligopeptide transporter activity"/>
    <property type="evidence" value="ECO:0007669"/>
    <property type="project" value="TreeGrafter"/>
</dbReference>
<name>A0A8J6NGK4_9BACT</name>
<dbReference type="InterPro" id="IPR039421">
    <property type="entry name" value="Type_1_exporter"/>
</dbReference>
<evidence type="ECO:0000256" key="4">
    <source>
        <dbReference type="ARBA" id="ARBA00023136"/>
    </source>
</evidence>
<dbReference type="Proteomes" id="UP000614424">
    <property type="component" value="Unassembled WGS sequence"/>
</dbReference>
<feature type="domain" description="ABC transmembrane type-1" evidence="6">
    <location>
        <begin position="26"/>
        <end position="308"/>
    </location>
</feature>